<feature type="binding site" evidence="4">
    <location>
        <position position="10"/>
    </location>
    <ligand>
        <name>phosphate</name>
        <dbReference type="ChEBI" id="CHEBI:43474"/>
    </ligand>
</feature>
<dbReference type="FunFam" id="3.40.50.1580:FF:000012">
    <property type="entry name" value="Probable 6-oxopurine nucleoside phosphorylase"/>
    <property type="match status" value="1"/>
</dbReference>
<dbReference type="PANTHER" id="PTHR42679">
    <property type="entry name" value="S-METHYL-5'-THIOADENOSINE PHOSPHORYLASE"/>
    <property type="match status" value="1"/>
</dbReference>
<keyword evidence="3 4" id="KW-0660">Purine salvage</keyword>
<feature type="binding site" evidence="4">
    <location>
        <begin position="85"/>
        <end position="86"/>
    </location>
    <ligand>
        <name>phosphate</name>
        <dbReference type="ChEBI" id="CHEBI:43474"/>
    </ligand>
</feature>
<feature type="site" description="Important for substrate specificity" evidence="4">
    <location>
        <position position="219"/>
    </location>
</feature>
<evidence type="ECO:0000313" key="7">
    <source>
        <dbReference type="Proteomes" id="UP000231267"/>
    </source>
</evidence>
<evidence type="ECO:0000256" key="4">
    <source>
        <dbReference type="HAMAP-Rule" id="MF_01963"/>
    </source>
</evidence>
<evidence type="ECO:0000256" key="2">
    <source>
        <dbReference type="ARBA" id="ARBA00022679"/>
    </source>
</evidence>
<dbReference type="EC" id="2.4.2.28" evidence="4"/>
<dbReference type="GO" id="GO:0005829">
    <property type="term" value="C:cytosol"/>
    <property type="evidence" value="ECO:0007669"/>
    <property type="project" value="TreeGrafter"/>
</dbReference>
<dbReference type="GO" id="GO:0006166">
    <property type="term" value="P:purine ribonucleoside salvage"/>
    <property type="evidence" value="ECO:0007669"/>
    <property type="project" value="UniProtKB-KW"/>
</dbReference>
<dbReference type="InterPro" id="IPR000845">
    <property type="entry name" value="Nucleoside_phosphorylase_d"/>
</dbReference>
<protein>
    <recommendedName>
        <fullName evidence="4">S-methyl-5'-thioadenosine phosphorylase</fullName>
        <ecNumber evidence="4">2.4.2.28</ecNumber>
    </recommendedName>
    <alternativeName>
        <fullName evidence="4">5'-methylthioadenosine phosphorylase</fullName>
        <shortName evidence="4">MTA phosphorylase</shortName>
        <shortName evidence="4">MTAP</shortName>
    </alternativeName>
</protein>
<feature type="binding site" evidence="4">
    <location>
        <begin position="208"/>
        <end position="210"/>
    </location>
    <ligand>
        <name>substrate</name>
    </ligand>
</feature>
<comment type="similarity">
    <text evidence="4">Belongs to the PNP/MTAP phosphorylase family. MTAP subfamily.</text>
</comment>
<gene>
    <name evidence="4 6" type="primary">mtnP</name>
    <name evidence="6" type="ORF">COW11_04210</name>
</gene>
<feature type="binding site" evidence="4">
    <location>
        <position position="184"/>
    </location>
    <ligand>
        <name>substrate</name>
    </ligand>
</feature>
<evidence type="ECO:0000256" key="1">
    <source>
        <dbReference type="ARBA" id="ARBA00022676"/>
    </source>
</evidence>
<dbReference type="Pfam" id="PF01048">
    <property type="entry name" value="PNP_UDP_1"/>
    <property type="match status" value="1"/>
</dbReference>
<dbReference type="UniPathway" id="UPA00904">
    <property type="reaction ID" value="UER00873"/>
</dbReference>
<evidence type="ECO:0000259" key="5">
    <source>
        <dbReference type="Pfam" id="PF01048"/>
    </source>
</evidence>
<dbReference type="GO" id="GO:0017061">
    <property type="term" value="F:S-methyl-5-thioadenosine phosphorylase activity"/>
    <property type="evidence" value="ECO:0007669"/>
    <property type="project" value="UniProtKB-UniRule"/>
</dbReference>
<reference evidence="6 7" key="1">
    <citation type="submission" date="2017-09" db="EMBL/GenBank/DDBJ databases">
        <title>Depth-based differentiation of microbial function through sediment-hosted aquifers and enrichment of novel symbionts in the deep terrestrial subsurface.</title>
        <authorList>
            <person name="Probst A.J."/>
            <person name="Ladd B."/>
            <person name="Jarett J.K."/>
            <person name="Geller-Mcgrath D.E."/>
            <person name="Sieber C.M."/>
            <person name="Emerson J.B."/>
            <person name="Anantharaman K."/>
            <person name="Thomas B.C."/>
            <person name="Malmstrom R."/>
            <person name="Stieglmeier M."/>
            <person name="Klingl A."/>
            <person name="Woyke T."/>
            <person name="Ryan C.M."/>
            <person name="Banfield J.F."/>
        </authorList>
    </citation>
    <scope>NUCLEOTIDE SEQUENCE [LARGE SCALE GENOMIC DNA]</scope>
    <source>
        <strain evidence="6">CG12_big_fil_rev_8_21_14_0_65_43_15</strain>
    </source>
</reference>
<name>A0A2J0LEG1_9BACT</name>
<feature type="domain" description="Nucleoside phosphorylase" evidence="5">
    <location>
        <begin position="3"/>
        <end position="241"/>
    </location>
</feature>
<dbReference type="Proteomes" id="UP000231267">
    <property type="component" value="Unassembled WGS sequence"/>
</dbReference>
<dbReference type="InterPro" id="IPR010044">
    <property type="entry name" value="MTAP"/>
</dbReference>
<evidence type="ECO:0000313" key="6">
    <source>
        <dbReference type="EMBL" id="PIW66255.1"/>
    </source>
</evidence>
<evidence type="ECO:0000256" key="3">
    <source>
        <dbReference type="ARBA" id="ARBA00022726"/>
    </source>
</evidence>
<sequence>MSKIGIIGGSGLYQIDGLKNTKWVNVNTPFGKASDDYLTGELDGRQIVFLPRHGRGHSILPSELNYRANIYGMKKLGVDRIISVSAVGSLRETLKPLDVVIPDQFVDRTNMARNSTFFGDGIVAHISFADPVCPELANLVCDLSRDLGITVHFGGTYINMEGPAFSTKAESNLYKQWGIDIIGMTNMPEAKLSREAEICYVTIALVTDYDCWRQSVVDIKEVLSNLTSNNHTAKKIIKAVVSKIPLKRRCVCATALKDAIVTNKKIAPEETKNKLKPIIGKYFR</sequence>
<comment type="function">
    <text evidence="4">Catalyzes the reversible phosphorylation of S-methyl-5'-thioadenosine (MTA) to adenine and 5-methylthioribose-1-phosphate. Involved in the breakdown of MTA, a major by-product of polyamine biosynthesis. Responsible for the first step in the methionine salvage pathway after MTA has been generated from S-adenosylmethionine. Has broad substrate specificity with 6-aminopurine nucleosides as preferred substrates.</text>
</comment>
<dbReference type="GO" id="GO:0019509">
    <property type="term" value="P:L-methionine salvage from methylthioadenosine"/>
    <property type="evidence" value="ECO:0007669"/>
    <property type="project" value="UniProtKB-UniRule"/>
</dbReference>
<dbReference type="CDD" id="cd09010">
    <property type="entry name" value="MTAP_SsMTAPII_like_MTIP"/>
    <property type="match status" value="1"/>
</dbReference>
<dbReference type="EMBL" id="PFGP01000098">
    <property type="protein sequence ID" value="PIW66255.1"/>
    <property type="molecule type" value="Genomic_DNA"/>
</dbReference>
<dbReference type="SUPFAM" id="SSF53167">
    <property type="entry name" value="Purine and uridine phosphorylases"/>
    <property type="match status" value="1"/>
</dbReference>
<dbReference type="AlphaFoldDB" id="A0A2J0LEG1"/>
<accession>A0A2J0LEG1</accession>
<comment type="subunit">
    <text evidence="4">Homohexamer. Dimer of a homotrimer.</text>
</comment>
<feature type="site" description="Important for substrate specificity" evidence="4">
    <location>
        <position position="166"/>
    </location>
</feature>
<keyword evidence="1 4" id="KW-0328">Glycosyltransferase</keyword>
<dbReference type="InterPro" id="IPR035994">
    <property type="entry name" value="Nucleoside_phosphorylase_sf"/>
</dbReference>
<proteinExistence type="inferred from homology"/>
<feature type="binding site" evidence="4">
    <location>
        <position position="185"/>
    </location>
    <ligand>
        <name>phosphate</name>
        <dbReference type="ChEBI" id="CHEBI:43474"/>
    </ligand>
</feature>
<comment type="caution">
    <text evidence="6">The sequence shown here is derived from an EMBL/GenBank/DDBJ whole genome shotgun (WGS) entry which is preliminary data.</text>
</comment>
<feature type="binding site" evidence="4">
    <location>
        <begin position="52"/>
        <end position="53"/>
    </location>
    <ligand>
        <name>phosphate</name>
        <dbReference type="ChEBI" id="CHEBI:43474"/>
    </ligand>
</feature>
<comment type="catalytic activity">
    <reaction evidence="4">
        <text>S-methyl-5'-thioadenosine + phosphate = 5-(methylsulfanyl)-alpha-D-ribose 1-phosphate + adenine</text>
        <dbReference type="Rhea" id="RHEA:11852"/>
        <dbReference type="ChEBI" id="CHEBI:16708"/>
        <dbReference type="ChEBI" id="CHEBI:17509"/>
        <dbReference type="ChEBI" id="CHEBI:43474"/>
        <dbReference type="ChEBI" id="CHEBI:58533"/>
        <dbReference type="EC" id="2.4.2.28"/>
    </reaction>
</comment>
<dbReference type="NCBIfam" id="TIGR01694">
    <property type="entry name" value="MTAP"/>
    <property type="match status" value="1"/>
</dbReference>
<comment type="pathway">
    <text evidence="4">Amino-acid biosynthesis; L-methionine biosynthesis via salvage pathway; S-methyl-5-thio-alpha-D-ribose 1-phosphate from S-methyl-5'-thioadenosine (phosphorylase route): step 1/1.</text>
</comment>
<dbReference type="Gene3D" id="3.40.50.1580">
    <property type="entry name" value="Nucleoside phosphorylase domain"/>
    <property type="match status" value="1"/>
</dbReference>
<dbReference type="HAMAP" id="MF_01963">
    <property type="entry name" value="MTAP"/>
    <property type="match status" value="1"/>
</dbReference>
<keyword evidence="2 4" id="KW-0808">Transferase</keyword>
<organism evidence="6 7">
    <name type="scientific">Candidatus Taenaricola geysiri</name>
    <dbReference type="NCBI Taxonomy" id="1974752"/>
    <lineage>
        <taxon>Bacteria</taxon>
        <taxon>Pseudomonadati</taxon>
        <taxon>Candidatus Omnitrophota</taxon>
        <taxon>Candidatus Taenaricola</taxon>
    </lineage>
</organism>
<dbReference type="PANTHER" id="PTHR42679:SF2">
    <property type="entry name" value="S-METHYL-5'-THIOADENOSINE PHOSPHORYLASE"/>
    <property type="match status" value="1"/>
</dbReference>